<feature type="transmembrane region" description="Helical" evidence="2">
    <location>
        <begin position="155"/>
        <end position="175"/>
    </location>
</feature>
<feature type="transmembrane region" description="Helical" evidence="2">
    <location>
        <begin position="60"/>
        <end position="81"/>
    </location>
</feature>
<accession>A0A9N9L8Y0</accession>
<feature type="compositionally biased region" description="Basic and acidic residues" evidence="1">
    <location>
        <begin position="627"/>
        <end position="638"/>
    </location>
</feature>
<dbReference type="Pfam" id="PF11374">
    <property type="entry name" value="DUF3176"/>
    <property type="match status" value="1"/>
</dbReference>
<keyword evidence="2" id="KW-0472">Membrane</keyword>
<keyword evidence="2" id="KW-0812">Transmembrane</keyword>
<feature type="region of interest" description="Disordered" evidence="1">
    <location>
        <begin position="1"/>
        <end position="43"/>
    </location>
</feature>
<dbReference type="InterPro" id="IPR021514">
    <property type="entry name" value="DUF3176"/>
</dbReference>
<protein>
    <submittedName>
        <fullName evidence="3">Uncharacterized protein</fullName>
    </submittedName>
</protein>
<dbReference type="EMBL" id="CAJVRL010000097">
    <property type="protein sequence ID" value="CAG8960228.1"/>
    <property type="molecule type" value="Genomic_DNA"/>
</dbReference>
<evidence type="ECO:0000313" key="3">
    <source>
        <dbReference type="EMBL" id="CAG8960228.1"/>
    </source>
</evidence>
<dbReference type="PANTHER" id="PTHR37576">
    <property type="entry name" value="DEFECT AT LOW TEMPERATURE PROTEIN 1"/>
    <property type="match status" value="1"/>
</dbReference>
<dbReference type="OrthoDB" id="5357734at2759"/>
<dbReference type="AlphaFoldDB" id="A0A9N9L8Y0"/>
<keyword evidence="2" id="KW-1133">Transmembrane helix</keyword>
<feature type="compositionally biased region" description="Polar residues" evidence="1">
    <location>
        <begin position="15"/>
        <end position="32"/>
    </location>
</feature>
<keyword evidence="4" id="KW-1185">Reference proteome</keyword>
<comment type="caution">
    <text evidence="3">The sequence shown here is derived from an EMBL/GenBank/DDBJ whole genome shotgun (WGS) entry which is preliminary data.</text>
</comment>
<sequence>MDLQQERQLIEEPNKTFQQSTTPRSSYVSHIQNGPPRRDHQEEPTHMTILRSQYIERFPYNGFTAVLFAFASTIAAIFVLVRSHEKPIHHWPIQPSVVLSIASAIFKLSLAFALAEGTIVFCWNRALKGSTIKNLSRDWEMATNVQAALLAGRHLNLVAIATIVVTLCAIIGPILQKASTVTTWTLEEPVLLHGHVAPVLPRGFSAKVSSELHPYPVGVTSSFAGLIREMNYKNYTTDIKGCAGNCSGVVRGAGLVRTCNEPTYENWNLTWGRSTANYSWPVFQVSTHWDFASESYGNDAHERIELTIAKTTSMTTTDGPPDVQINAPLNHPFQFCNALLSTTVCNFTLAVMEYEFTMTDNNIQLLELQNIKKVEEVPGRYQDPSNLYGSTIAGLALYLQTRYALNVSMQVKVQFWEKPTPYDLDSLLVAYSLVGLDTSASQYVHGYDIDPNDPYSIGTACNYTWSDPMNDIMKDLNDLMFRSALYVGSTNEQVALGHDPRNEYGTMNVSTKQDINATQTSEEVIFKTNFAYMAGGLVVMLVGILSVVPIFFGYWNLSHHTRLNPFDMAQAFHSTDLPGASVLPHTGLREPSGVIDGENKVFGVITEDGKSKLMYEEPQSPTPTNTVEERMLERMSQQ</sequence>
<gene>
    <name evidence="3" type="ORF">HYFRA_00012746</name>
</gene>
<evidence type="ECO:0000313" key="4">
    <source>
        <dbReference type="Proteomes" id="UP000696280"/>
    </source>
</evidence>
<evidence type="ECO:0000256" key="2">
    <source>
        <dbReference type="SAM" id="Phobius"/>
    </source>
</evidence>
<name>A0A9N9L8Y0_9HELO</name>
<proteinExistence type="predicted"/>
<feature type="transmembrane region" description="Helical" evidence="2">
    <location>
        <begin position="530"/>
        <end position="555"/>
    </location>
</feature>
<dbReference type="PANTHER" id="PTHR37576:SF2">
    <property type="entry name" value="DEFECT AT LOW TEMPERATURE PROTEIN 1"/>
    <property type="match status" value="1"/>
</dbReference>
<dbReference type="Proteomes" id="UP000696280">
    <property type="component" value="Unassembled WGS sequence"/>
</dbReference>
<organism evidence="3 4">
    <name type="scientific">Hymenoscyphus fraxineus</name>
    <dbReference type="NCBI Taxonomy" id="746836"/>
    <lineage>
        <taxon>Eukaryota</taxon>
        <taxon>Fungi</taxon>
        <taxon>Dikarya</taxon>
        <taxon>Ascomycota</taxon>
        <taxon>Pezizomycotina</taxon>
        <taxon>Leotiomycetes</taxon>
        <taxon>Helotiales</taxon>
        <taxon>Helotiaceae</taxon>
        <taxon>Hymenoscyphus</taxon>
    </lineage>
</organism>
<reference evidence="3" key="1">
    <citation type="submission" date="2021-07" db="EMBL/GenBank/DDBJ databases">
        <authorList>
            <person name="Durling M."/>
        </authorList>
    </citation>
    <scope>NUCLEOTIDE SEQUENCE</scope>
</reference>
<feature type="compositionally biased region" description="Basic and acidic residues" evidence="1">
    <location>
        <begin position="1"/>
        <end position="14"/>
    </location>
</feature>
<feature type="transmembrane region" description="Helical" evidence="2">
    <location>
        <begin position="101"/>
        <end position="123"/>
    </location>
</feature>
<evidence type="ECO:0000256" key="1">
    <source>
        <dbReference type="SAM" id="MobiDB-lite"/>
    </source>
</evidence>
<feature type="region of interest" description="Disordered" evidence="1">
    <location>
        <begin position="612"/>
        <end position="638"/>
    </location>
</feature>